<protein>
    <recommendedName>
        <fullName evidence="1">BioF2-like acetyltransferase domain-containing protein</fullName>
    </recommendedName>
</protein>
<sequence>MPPAPDDAEAGDGYRVLSAPAGQLDDIAGRFPDHAIGGRQDYARHYIDMSGSLDDYMAQFSGKTRSTLRRKQRKLAEECGGAYELREYRTPGEVARFLEQALPLSAMTYQARLLDAGLPEAPEAHAELFTLAEQDRLRCYLLGKGDEALAYLALPVEGETLVYAWLGYHPEWARLSPGTVLQMEALERLFAEDRYRWFDFTEGEGAHKAMFGTGSIDCASFLLLRKTLANRALMGARGGFDAAIVGAKAIAARTGAEALLRKALRA</sequence>
<dbReference type="InterPro" id="IPR016181">
    <property type="entry name" value="Acyl_CoA_acyltransferase"/>
</dbReference>
<dbReference type="Gene3D" id="3.40.630.30">
    <property type="match status" value="1"/>
</dbReference>
<dbReference type="InterPro" id="IPR038740">
    <property type="entry name" value="BioF2-like_GNAT_dom"/>
</dbReference>
<accession>A0A0M3TAQ5</accession>
<evidence type="ECO:0000313" key="3">
    <source>
        <dbReference type="Proteomes" id="UP000057938"/>
    </source>
</evidence>
<dbReference type="STRING" id="361183.AMC99_02183"/>
<dbReference type="EMBL" id="CP012669">
    <property type="protein sequence ID" value="ALE17462.1"/>
    <property type="molecule type" value="Genomic_DNA"/>
</dbReference>
<evidence type="ECO:0000313" key="2">
    <source>
        <dbReference type="EMBL" id="ALE17462.1"/>
    </source>
</evidence>
<feature type="domain" description="BioF2-like acetyltransferase" evidence="1">
    <location>
        <begin position="63"/>
        <end position="208"/>
    </location>
</feature>
<dbReference type="Pfam" id="PF13480">
    <property type="entry name" value="Acetyltransf_6"/>
    <property type="match status" value="1"/>
</dbReference>
<gene>
    <name evidence="2" type="ORF">AMC99_02183</name>
</gene>
<dbReference type="PATRIC" id="fig|361183.4.peg.2143"/>
<reference evidence="2 3" key="1">
    <citation type="submission" date="2015-09" db="EMBL/GenBank/DDBJ databases">
        <title>Complete genome sequence of a benzo[a]pyrene-degrading bacterium Altererythrobacter epoxidivorans CGMCC 1.7731T.</title>
        <authorList>
            <person name="Li Z."/>
            <person name="Cheng H."/>
            <person name="Huo Y."/>
            <person name="Xu X."/>
        </authorList>
    </citation>
    <scope>NUCLEOTIDE SEQUENCE [LARGE SCALE GENOMIC DNA]</scope>
    <source>
        <strain evidence="2 3">CGMCC 1.7731</strain>
    </source>
</reference>
<dbReference type="KEGG" id="aep:AMC99_02183"/>
<dbReference type="AlphaFoldDB" id="A0A0M3TAQ5"/>
<proteinExistence type="predicted"/>
<organism evidence="2 3">
    <name type="scientific">Altererythrobacter epoxidivorans</name>
    <dbReference type="NCBI Taxonomy" id="361183"/>
    <lineage>
        <taxon>Bacteria</taxon>
        <taxon>Pseudomonadati</taxon>
        <taxon>Pseudomonadota</taxon>
        <taxon>Alphaproteobacteria</taxon>
        <taxon>Sphingomonadales</taxon>
        <taxon>Erythrobacteraceae</taxon>
        <taxon>Altererythrobacter</taxon>
    </lineage>
</organism>
<name>A0A0M3TAQ5_9SPHN</name>
<keyword evidence="3" id="KW-1185">Reference proteome</keyword>
<dbReference type="SUPFAM" id="SSF55729">
    <property type="entry name" value="Acyl-CoA N-acyltransferases (Nat)"/>
    <property type="match status" value="1"/>
</dbReference>
<evidence type="ECO:0000259" key="1">
    <source>
        <dbReference type="Pfam" id="PF13480"/>
    </source>
</evidence>
<dbReference type="Proteomes" id="UP000057938">
    <property type="component" value="Chromosome"/>
</dbReference>